<accession>A0ABU4JC96</accession>
<dbReference type="Proteomes" id="UP001204439">
    <property type="component" value="Unassembled WGS sequence"/>
</dbReference>
<gene>
    <name evidence="1" type="ORF">NG800_000090</name>
</gene>
<organism evidence="1 2">
    <name type="scientific">Epilithonimonas ginsengisoli</name>
    <dbReference type="NCBI Taxonomy" id="1245592"/>
    <lineage>
        <taxon>Bacteria</taxon>
        <taxon>Pseudomonadati</taxon>
        <taxon>Bacteroidota</taxon>
        <taxon>Flavobacteriia</taxon>
        <taxon>Flavobacteriales</taxon>
        <taxon>Weeksellaceae</taxon>
        <taxon>Chryseobacterium group</taxon>
        <taxon>Epilithonimonas</taxon>
    </lineage>
</organism>
<dbReference type="EMBL" id="JAMXLT020000001">
    <property type="protein sequence ID" value="MDW8547286.1"/>
    <property type="molecule type" value="Genomic_DNA"/>
</dbReference>
<reference evidence="1 2" key="1">
    <citation type="submission" date="2023-11" db="EMBL/GenBank/DDBJ databases">
        <title>First isolation, identification, and characterization of non-pathogenic Epilithonimonas ginsengisoli isolated from diseased farmed rainbow trout (Oncorhynchus mykiss) in Chile.</title>
        <authorList>
            <person name="Miranda C.D."/>
            <person name="Irgang R."/>
            <person name="Concha C."/>
            <person name="Rojas R."/>
            <person name="Avendano R."/>
        </authorList>
    </citation>
    <scope>NUCLEOTIDE SEQUENCE [LARGE SCALE GENOMIC DNA]</scope>
    <source>
        <strain evidence="1 2">FP99</strain>
    </source>
</reference>
<keyword evidence="2" id="KW-1185">Reference proteome</keyword>
<sequence>MSINVAQTSTTPSYKNFWIIGDATPAGWSMDSVINQKFAVNPNNSAEYYYQGNFSAGEFKIFMGAFNDFSGSFYMPLTNTKHSVILLLKVLIIHP</sequence>
<evidence type="ECO:0000313" key="1">
    <source>
        <dbReference type="EMBL" id="MDW8547286.1"/>
    </source>
</evidence>
<name>A0ABU4JC96_9FLAO</name>
<evidence type="ECO:0000313" key="2">
    <source>
        <dbReference type="Proteomes" id="UP001204439"/>
    </source>
</evidence>
<dbReference type="RefSeq" id="WP_063971219.1">
    <property type="nucleotide sequence ID" value="NZ_JAMXLT020000001.1"/>
</dbReference>
<protein>
    <submittedName>
        <fullName evidence="1">SusF/SusE family outer membrane protein</fullName>
    </submittedName>
</protein>
<comment type="caution">
    <text evidence="1">The sequence shown here is derived from an EMBL/GenBank/DDBJ whole genome shotgun (WGS) entry which is preliminary data.</text>
</comment>
<proteinExistence type="predicted"/>